<evidence type="ECO:0000313" key="2">
    <source>
        <dbReference type="EMBL" id="PYH98701.1"/>
    </source>
</evidence>
<proteinExistence type="predicted"/>
<sequence>MSDDEDYYDEYDEDIFWVEEPDPTIADDLAATATITNDAIFYDDPALEAEEFFSDWDDLSDDYYDEDPTAVRRQRALGLLPQPATKAKRSTVTVSTVAAVPKFDVAAFQGTVWKSPSDEVKIALHEPGEGEKVALLKNWREVFRNSHPAIGRIRVRVGGGSGRREDGEGDVDVDVEEEGGKEREEEVDGEYDSGVGGVEVEDAAVKVEGNGLEVEEKDEEVNGVEVHAAEPIQAQTSTKSKPSGVEKPAATRGRKRKADAEEPAPEPPTRSKRVATQKVGETKEPQPAASGPVRRSTRNKK</sequence>
<dbReference type="EMBL" id="KZ825809">
    <property type="protein sequence ID" value="PYH98701.1"/>
    <property type="molecule type" value="Genomic_DNA"/>
</dbReference>
<dbReference type="OrthoDB" id="5372734at2759"/>
<dbReference type="VEuPathDB" id="FungiDB:BO71DRAFT_437975"/>
<reference evidence="2 3" key="1">
    <citation type="submission" date="2018-02" db="EMBL/GenBank/DDBJ databases">
        <title>The genomes of Aspergillus section Nigri reveals drivers in fungal speciation.</title>
        <authorList>
            <consortium name="DOE Joint Genome Institute"/>
            <person name="Vesth T.C."/>
            <person name="Nybo J."/>
            <person name="Theobald S."/>
            <person name="Brandl J."/>
            <person name="Frisvad J.C."/>
            <person name="Nielsen K.F."/>
            <person name="Lyhne E.K."/>
            <person name="Kogle M.E."/>
            <person name="Kuo A."/>
            <person name="Riley R."/>
            <person name="Clum A."/>
            <person name="Nolan M."/>
            <person name="Lipzen A."/>
            <person name="Salamov A."/>
            <person name="Henrissat B."/>
            <person name="Wiebenga A."/>
            <person name="De vries R.P."/>
            <person name="Grigoriev I.V."/>
            <person name="Mortensen U.H."/>
            <person name="Andersen M.R."/>
            <person name="Baker S.E."/>
        </authorList>
    </citation>
    <scope>NUCLEOTIDE SEQUENCE [LARGE SCALE GENOMIC DNA]</scope>
    <source>
        <strain evidence="2 3">CBS 707.79</strain>
    </source>
</reference>
<dbReference type="AlphaFoldDB" id="A0A319DME7"/>
<accession>A0A319DME7</accession>
<gene>
    <name evidence="2" type="ORF">BO71DRAFT_437975</name>
</gene>
<feature type="region of interest" description="Disordered" evidence="1">
    <location>
        <begin position="156"/>
        <end position="301"/>
    </location>
</feature>
<organism evidence="2 3">
    <name type="scientific">Aspergillus ellipticus CBS 707.79</name>
    <dbReference type="NCBI Taxonomy" id="1448320"/>
    <lineage>
        <taxon>Eukaryota</taxon>
        <taxon>Fungi</taxon>
        <taxon>Dikarya</taxon>
        <taxon>Ascomycota</taxon>
        <taxon>Pezizomycotina</taxon>
        <taxon>Eurotiomycetes</taxon>
        <taxon>Eurotiomycetidae</taxon>
        <taxon>Eurotiales</taxon>
        <taxon>Aspergillaceae</taxon>
        <taxon>Aspergillus</taxon>
        <taxon>Aspergillus subgen. Circumdati</taxon>
    </lineage>
</organism>
<feature type="compositionally biased region" description="Acidic residues" evidence="1">
    <location>
        <begin position="213"/>
        <end position="222"/>
    </location>
</feature>
<dbReference type="STRING" id="1448320.A0A319DME7"/>
<evidence type="ECO:0000313" key="3">
    <source>
        <dbReference type="Proteomes" id="UP000247810"/>
    </source>
</evidence>
<keyword evidence="3" id="KW-1185">Reference proteome</keyword>
<protein>
    <submittedName>
        <fullName evidence="2">Uncharacterized protein</fullName>
    </submittedName>
</protein>
<feature type="compositionally biased region" description="Acidic residues" evidence="1">
    <location>
        <begin position="167"/>
        <end position="177"/>
    </location>
</feature>
<name>A0A319DME7_9EURO</name>
<dbReference type="Proteomes" id="UP000247810">
    <property type="component" value="Unassembled WGS sequence"/>
</dbReference>
<evidence type="ECO:0000256" key="1">
    <source>
        <dbReference type="SAM" id="MobiDB-lite"/>
    </source>
</evidence>